<accession>A0A9W5TW46</accession>
<keyword evidence="3" id="KW-1185">Reference proteome</keyword>
<gene>
    <name evidence="2" type="ORF">GCM10011409_08340</name>
</gene>
<reference evidence="2" key="1">
    <citation type="journal article" date="2014" name="Int. J. Syst. Evol. Microbiol.">
        <title>Complete genome sequence of Corynebacterium casei LMG S-19264T (=DSM 44701T), isolated from a smear-ripened cheese.</title>
        <authorList>
            <consortium name="US DOE Joint Genome Institute (JGI-PGF)"/>
            <person name="Walter F."/>
            <person name="Albersmeier A."/>
            <person name="Kalinowski J."/>
            <person name="Ruckert C."/>
        </authorList>
    </citation>
    <scope>NUCLEOTIDE SEQUENCE</scope>
    <source>
        <strain evidence="2">CGMCC 1.15454</strain>
    </source>
</reference>
<feature type="domain" description="Cell wall elongation regulator TseB-like" evidence="1">
    <location>
        <begin position="18"/>
        <end position="62"/>
    </location>
</feature>
<name>A0A9W5TW46_9BACI</name>
<proteinExistence type="predicted"/>
<dbReference type="InterPro" id="IPR046350">
    <property type="entry name" value="Cystatin_sf"/>
</dbReference>
<reference evidence="2" key="2">
    <citation type="submission" date="2020-09" db="EMBL/GenBank/DDBJ databases">
        <authorList>
            <person name="Sun Q."/>
            <person name="Zhou Y."/>
        </authorList>
    </citation>
    <scope>NUCLEOTIDE SEQUENCE</scope>
    <source>
        <strain evidence="2">CGMCC 1.15454</strain>
    </source>
</reference>
<organism evidence="2 3">
    <name type="scientific">Lentibacillus populi</name>
    <dbReference type="NCBI Taxonomy" id="1827502"/>
    <lineage>
        <taxon>Bacteria</taxon>
        <taxon>Bacillati</taxon>
        <taxon>Bacillota</taxon>
        <taxon>Bacilli</taxon>
        <taxon>Bacillales</taxon>
        <taxon>Bacillaceae</taxon>
        <taxon>Lentibacillus</taxon>
    </lineage>
</organism>
<dbReference type="AlphaFoldDB" id="A0A9W5TW46"/>
<dbReference type="EMBL" id="BMJD01000004">
    <property type="protein sequence ID" value="GGB33252.1"/>
    <property type="molecule type" value="Genomic_DNA"/>
</dbReference>
<dbReference type="SUPFAM" id="SSF54403">
    <property type="entry name" value="Cystatin/monellin"/>
    <property type="match status" value="2"/>
</dbReference>
<dbReference type="Pfam" id="PF17881">
    <property type="entry name" value="TseB"/>
    <property type="match status" value="1"/>
</dbReference>
<sequence>MAFLYHAIQESKTNGFNEAKETVLKNTELTEVKEISRFQGEEAYFILIGNTKEQKKKIAFMPVKNDTEKITIVDAKKIISKQSIIDEWKNQCHKCELIKVTTAMVDQNPLWEVTYRNSSGYQIIDYLSIYDGKRYQQFRLKSMFN</sequence>
<evidence type="ECO:0000259" key="1">
    <source>
        <dbReference type="Pfam" id="PF17881"/>
    </source>
</evidence>
<dbReference type="InterPro" id="IPR041401">
    <property type="entry name" value="TseB-like_dom"/>
</dbReference>
<comment type="caution">
    <text evidence="2">The sequence shown here is derived from an EMBL/GenBank/DDBJ whole genome shotgun (WGS) entry which is preliminary data.</text>
</comment>
<dbReference type="Gene3D" id="3.10.450.40">
    <property type="match status" value="2"/>
</dbReference>
<dbReference type="Proteomes" id="UP000621492">
    <property type="component" value="Unassembled WGS sequence"/>
</dbReference>
<evidence type="ECO:0000313" key="3">
    <source>
        <dbReference type="Proteomes" id="UP000621492"/>
    </source>
</evidence>
<evidence type="ECO:0000313" key="2">
    <source>
        <dbReference type="EMBL" id="GGB33252.1"/>
    </source>
</evidence>
<protein>
    <submittedName>
        <fullName evidence="2">Peptidase M4</fullName>
    </submittedName>
</protein>